<dbReference type="PRINTS" id="PR01853">
    <property type="entry name" value="YAJCTRNLCASE"/>
</dbReference>
<evidence type="ECO:0000256" key="10">
    <source>
        <dbReference type="SAM" id="MobiDB-lite"/>
    </source>
</evidence>
<feature type="region of interest" description="Disordered" evidence="10">
    <location>
        <begin position="86"/>
        <end position="111"/>
    </location>
</feature>
<proteinExistence type="inferred from homology"/>
<accession>A0A853C5R3</accession>
<comment type="subcellular location">
    <subcellularLocation>
        <location evidence="1">Cell membrane</location>
        <topology evidence="1">Single-pass membrane protein</topology>
    </subcellularLocation>
</comment>
<keyword evidence="8" id="KW-0811">Translocation</keyword>
<dbReference type="NCBIfam" id="TIGR00739">
    <property type="entry name" value="yajC"/>
    <property type="match status" value="1"/>
</dbReference>
<keyword evidence="7 11" id="KW-1133">Transmembrane helix</keyword>
<reference evidence="12 13" key="1">
    <citation type="submission" date="2020-07" db="EMBL/GenBank/DDBJ databases">
        <title>Sequencing the genomes of 1000 actinobacteria strains.</title>
        <authorList>
            <person name="Klenk H.-P."/>
        </authorList>
    </citation>
    <scope>NUCLEOTIDE SEQUENCE [LARGE SCALE GENOMIC DNA]</scope>
    <source>
        <strain evidence="12 13">DSM 103833</strain>
    </source>
</reference>
<evidence type="ECO:0000256" key="7">
    <source>
        <dbReference type="ARBA" id="ARBA00022989"/>
    </source>
</evidence>
<evidence type="ECO:0000256" key="5">
    <source>
        <dbReference type="ARBA" id="ARBA00022692"/>
    </source>
</evidence>
<evidence type="ECO:0000256" key="1">
    <source>
        <dbReference type="ARBA" id="ARBA00004162"/>
    </source>
</evidence>
<comment type="caution">
    <text evidence="12">The sequence shown here is derived from an EMBL/GenBank/DDBJ whole genome shotgun (WGS) entry which is preliminary data.</text>
</comment>
<comment type="similarity">
    <text evidence="2">Belongs to the YajC family.</text>
</comment>
<dbReference type="GO" id="GO:0005886">
    <property type="term" value="C:plasma membrane"/>
    <property type="evidence" value="ECO:0007669"/>
    <property type="project" value="UniProtKB-SubCell"/>
</dbReference>
<dbReference type="GO" id="GO:0015031">
    <property type="term" value="P:protein transport"/>
    <property type="evidence" value="ECO:0007669"/>
    <property type="project" value="UniProtKB-KW"/>
</dbReference>
<dbReference type="SMART" id="SM01323">
    <property type="entry name" value="YajC"/>
    <property type="match status" value="1"/>
</dbReference>
<gene>
    <name evidence="12" type="ORF">HNR19_002291</name>
</gene>
<dbReference type="Proteomes" id="UP000530424">
    <property type="component" value="Unassembled WGS sequence"/>
</dbReference>
<evidence type="ECO:0000256" key="8">
    <source>
        <dbReference type="ARBA" id="ARBA00023010"/>
    </source>
</evidence>
<evidence type="ECO:0000313" key="13">
    <source>
        <dbReference type="Proteomes" id="UP000530424"/>
    </source>
</evidence>
<evidence type="ECO:0000256" key="9">
    <source>
        <dbReference type="ARBA" id="ARBA00023136"/>
    </source>
</evidence>
<dbReference type="PANTHER" id="PTHR33909">
    <property type="entry name" value="SEC TRANSLOCON ACCESSORY COMPLEX SUBUNIT YAJC"/>
    <property type="match status" value="1"/>
</dbReference>
<feature type="compositionally biased region" description="Basic and acidic residues" evidence="10">
    <location>
        <begin position="86"/>
        <end position="99"/>
    </location>
</feature>
<evidence type="ECO:0000256" key="3">
    <source>
        <dbReference type="ARBA" id="ARBA00022448"/>
    </source>
</evidence>
<keyword evidence="3" id="KW-0813">Transport</keyword>
<dbReference type="Pfam" id="PF02699">
    <property type="entry name" value="YajC"/>
    <property type="match status" value="1"/>
</dbReference>
<keyword evidence="5 11" id="KW-0812">Transmembrane</keyword>
<dbReference type="AlphaFoldDB" id="A0A853C5R3"/>
<sequence length="111" mass="12047">MDTLVGLLPIIAIALVFWLLIIRPQMRRQRELVQMQSAISAGDEVLLSSGVFGTIAAIEDTHLMVTIAPGVEIKVARGAVAQILRDEPAPELGEQRDAEATDAPDTDTEER</sequence>
<dbReference type="EMBL" id="JACCFP010000001">
    <property type="protein sequence ID" value="NYJ01593.1"/>
    <property type="molecule type" value="Genomic_DNA"/>
</dbReference>
<evidence type="ECO:0000313" key="12">
    <source>
        <dbReference type="EMBL" id="NYJ01593.1"/>
    </source>
</evidence>
<name>A0A853C5R3_9ACTN</name>
<keyword evidence="9 11" id="KW-0472">Membrane</keyword>
<evidence type="ECO:0000256" key="6">
    <source>
        <dbReference type="ARBA" id="ARBA00022927"/>
    </source>
</evidence>
<evidence type="ECO:0000256" key="4">
    <source>
        <dbReference type="ARBA" id="ARBA00022475"/>
    </source>
</evidence>
<keyword evidence="6" id="KW-0653">Protein transport</keyword>
<keyword evidence="4" id="KW-1003">Cell membrane</keyword>
<keyword evidence="13" id="KW-1185">Reference proteome</keyword>
<feature type="transmembrane region" description="Helical" evidence="11">
    <location>
        <begin position="6"/>
        <end position="22"/>
    </location>
</feature>
<dbReference type="RefSeq" id="WP_179668058.1">
    <property type="nucleotide sequence ID" value="NZ_JACCFP010000001.1"/>
</dbReference>
<protein>
    <submittedName>
        <fullName evidence="12">Preprotein translocase subunit YajC</fullName>
    </submittedName>
</protein>
<organism evidence="12 13">
    <name type="scientific">Nocardioides thalensis</name>
    <dbReference type="NCBI Taxonomy" id="1914755"/>
    <lineage>
        <taxon>Bacteria</taxon>
        <taxon>Bacillati</taxon>
        <taxon>Actinomycetota</taxon>
        <taxon>Actinomycetes</taxon>
        <taxon>Propionibacteriales</taxon>
        <taxon>Nocardioidaceae</taxon>
        <taxon>Nocardioides</taxon>
    </lineage>
</organism>
<dbReference type="PANTHER" id="PTHR33909:SF1">
    <property type="entry name" value="SEC TRANSLOCON ACCESSORY COMPLEX SUBUNIT YAJC"/>
    <property type="match status" value="1"/>
</dbReference>
<feature type="compositionally biased region" description="Acidic residues" evidence="10">
    <location>
        <begin position="100"/>
        <end position="111"/>
    </location>
</feature>
<evidence type="ECO:0000256" key="11">
    <source>
        <dbReference type="SAM" id="Phobius"/>
    </source>
</evidence>
<dbReference type="InterPro" id="IPR003849">
    <property type="entry name" value="Preprotein_translocase_YajC"/>
</dbReference>
<evidence type="ECO:0000256" key="2">
    <source>
        <dbReference type="ARBA" id="ARBA00006742"/>
    </source>
</evidence>